<dbReference type="Proteomes" id="UP000001399">
    <property type="component" value="Chromosome"/>
</dbReference>
<keyword evidence="4" id="KW-1185">Reference proteome</keyword>
<dbReference type="STRING" id="648757.Rvan_1640"/>
<dbReference type="KEGG" id="rva:Rvan_1640"/>
<evidence type="ECO:0000256" key="1">
    <source>
        <dbReference type="SAM" id="MobiDB-lite"/>
    </source>
</evidence>
<dbReference type="InterPro" id="IPR045526">
    <property type="entry name" value="DUF6471"/>
</dbReference>
<dbReference type="HOGENOM" id="CLU_169481_0_0_5"/>
<dbReference type="Pfam" id="PF20075">
    <property type="entry name" value="DUF6471"/>
    <property type="match status" value="1"/>
</dbReference>
<evidence type="ECO:0000259" key="2">
    <source>
        <dbReference type="Pfam" id="PF20075"/>
    </source>
</evidence>
<evidence type="ECO:0000313" key="3">
    <source>
        <dbReference type="EMBL" id="ADP70890.1"/>
    </source>
</evidence>
<dbReference type="RefSeq" id="WP_013419286.1">
    <property type="nucleotide sequence ID" value="NC_014664.1"/>
</dbReference>
<dbReference type="eggNOG" id="ENOG5032Y9A">
    <property type="taxonomic scope" value="Bacteria"/>
</dbReference>
<protein>
    <recommendedName>
        <fullName evidence="2">DUF6471 domain-containing protein</fullName>
    </recommendedName>
</protein>
<dbReference type="EMBL" id="CP002292">
    <property type="protein sequence ID" value="ADP70890.1"/>
    <property type="molecule type" value="Genomic_DNA"/>
</dbReference>
<dbReference type="AlphaFoldDB" id="E3I8I1"/>
<accession>E3I8I1</accession>
<gene>
    <name evidence="3" type="ordered locus">Rvan_1640</name>
</gene>
<evidence type="ECO:0000313" key="4">
    <source>
        <dbReference type="Proteomes" id="UP000001399"/>
    </source>
</evidence>
<name>E3I8I1_RHOVT</name>
<organism evidence="3 4">
    <name type="scientific">Rhodomicrobium vannielii (strain ATCC 17100 / DSM 162 / LMG 4299 / NCIMB 10020 / ATH 3.1.1)</name>
    <dbReference type="NCBI Taxonomy" id="648757"/>
    <lineage>
        <taxon>Bacteria</taxon>
        <taxon>Pseudomonadati</taxon>
        <taxon>Pseudomonadota</taxon>
        <taxon>Alphaproteobacteria</taxon>
        <taxon>Hyphomicrobiales</taxon>
        <taxon>Hyphomicrobiaceae</taxon>
        <taxon>Rhodomicrobium</taxon>
    </lineage>
</organism>
<sequence length="95" mass="10225">MPEAMIAQRSLPPKPEARKDNPINAQFEDKAKALLRYAMVQKGVGVEELAARLNEMGVQISAGGLANKISRGGFSSAFLLQCMEAMGINLAPLPR</sequence>
<reference evidence="4" key="1">
    <citation type="journal article" date="2011" name="J. Bacteriol.">
        <title>Genome sequences of eight morphologically diverse alphaproteobacteria.</title>
        <authorList>
            <consortium name="US DOE Joint Genome Institute"/>
            <person name="Brown P.J."/>
            <person name="Kysela D.T."/>
            <person name="Buechlein A."/>
            <person name="Hemmerich C."/>
            <person name="Brun Y.V."/>
        </authorList>
    </citation>
    <scope>NUCLEOTIDE SEQUENCE [LARGE SCALE GENOMIC DNA]</scope>
    <source>
        <strain evidence="4">ATCC 17100 / ATH 3.1.1 / DSM 162 / LMG 4299</strain>
    </source>
</reference>
<proteinExistence type="predicted"/>
<feature type="region of interest" description="Disordered" evidence="1">
    <location>
        <begin position="1"/>
        <end position="24"/>
    </location>
</feature>
<feature type="domain" description="DUF6471" evidence="2">
    <location>
        <begin position="27"/>
        <end position="88"/>
    </location>
</feature>
<feature type="compositionally biased region" description="Basic and acidic residues" evidence="1">
    <location>
        <begin position="15"/>
        <end position="24"/>
    </location>
</feature>